<dbReference type="GeneID" id="68095010"/>
<dbReference type="AlphaFoldDB" id="A0AA88KKT6"/>
<reference evidence="1 2" key="1">
    <citation type="journal article" date="2018" name="BMC Genomics">
        <title>The genome of Naegleria lovaniensis, the basis for a comparative approach to unravel pathogenicity factors of the human pathogenic amoeba N. fowleri.</title>
        <authorList>
            <person name="Liechti N."/>
            <person name="Schurch N."/>
            <person name="Bruggmann R."/>
            <person name="Wittwer M."/>
        </authorList>
    </citation>
    <scope>NUCLEOTIDE SEQUENCE [LARGE SCALE GENOMIC DNA]</scope>
    <source>
        <strain evidence="1 2">ATCC 30569</strain>
    </source>
</reference>
<accession>A0AA88KKT6</accession>
<name>A0AA88KKT6_NAELO</name>
<sequence>MPCYTEPPPPCDEVVSAEKSVRLEDTVIRRWLLDMNDAPNHDYFNDAFNSKRNLKYHTSANRSSKRFPYDDLFCVMVEGKTMTLIDLFWGASVQKQLDSIRMVFVSKRKDDNNKNLLKGITTKPINLTFETCNAYLKEMSIDCIKFGIYEQSVFPSHLLSPNERKKLMEEPQQEFKKFCTTKLVDIYESLVTNEGNQDRALVTDVIGISNHERSHDYSYFVTNHVVISVFEFIDTYTLIQTCSNVCSSWHSMILYDNHNVCHYQIFGKRIAHVFLRIERNCFNAMEQELQFENSNALFFFNDEHLDIKLSRIKEIYNHRNWLDIYLLSGMFHLEVTEEYILQKLNHLTHTNDTNTSDLSKKYYYALFKFDILQFFPQLHENHILVRKFSKSRKKVVVVTSEKLPPNYHQSFLSSGNGMITNIVHFENDSPLNSLKIVENMIIRQPLLSPIRATEILPSNTFSIDFKNGIPLYLEFLEDISHSLCSQKNFKHILDFKPLNQVQNIRQCLLNMLMKARHFAYVILANHPLQNYAVGDDVLIGLHLLLLNDFYGYDKLLNLPLINFTQLLATRKIISQNRQHGILNTTETVYFAQTLELFPEWMKLDWLQEMIDGNNGGNFIDMNQELLSPFKNAFNAIDFLQEHIVDMSEACPVTGYQYEKKCFEHWLHTSLEEYTSQLHVLERLSPTKSVDLLLHFHLLHPHHFVQDSFRLAKMVKSHNFNFLNYYKMFIHIPKSNNVTHVMQAHASDKTLQMRVLDHSYETNTSGNNYVMQLVPVVDHLSAWSLTFPFLKKAIHVKNTTTIDLKQAEIGLDYYLKTENQYWRLHEDQIAEHMPAPIEFISPKIVNPATRDKLYLFYDENFGTFSLSDSDECLFSFERIQ</sequence>
<keyword evidence="2" id="KW-1185">Reference proteome</keyword>
<comment type="caution">
    <text evidence="1">The sequence shown here is derived from an EMBL/GenBank/DDBJ whole genome shotgun (WGS) entry which is preliminary data.</text>
</comment>
<evidence type="ECO:0008006" key="3">
    <source>
        <dbReference type="Google" id="ProtNLM"/>
    </source>
</evidence>
<evidence type="ECO:0000313" key="2">
    <source>
        <dbReference type="Proteomes" id="UP000816034"/>
    </source>
</evidence>
<dbReference type="EMBL" id="PYSW02000016">
    <property type="protein sequence ID" value="KAG2386108.1"/>
    <property type="molecule type" value="Genomic_DNA"/>
</dbReference>
<evidence type="ECO:0000313" key="1">
    <source>
        <dbReference type="EMBL" id="KAG2386108.1"/>
    </source>
</evidence>
<dbReference type="Proteomes" id="UP000816034">
    <property type="component" value="Unassembled WGS sequence"/>
</dbReference>
<proteinExistence type="predicted"/>
<organism evidence="1 2">
    <name type="scientific">Naegleria lovaniensis</name>
    <name type="common">Amoeba</name>
    <dbReference type="NCBI Taxonomy" id="51637"/>
    <lineage>
        <taxon>Eukaryota</taxon>
        <taxon>Discoba</taxon>
        <taxon>Heterolobosea</taxon>
        <taxon>Tetramitia</taxon>
        <taxon>Eutetramitia</taxon>
        <taxon>Vahlkampfiidae</taxon>
        <taxon>Naegleria</taxon>
    </lineage>
</organism>
<gene>
    <name evidence="1" type="ORF">C9374_002554</name>
</gene>
<protein>
    <recommendedName>
        <fullName evidence="3">F-box domain-containing protein</fullName>
    </recommendedName>
</protein>
<dbReference type="RefSeq" id="XP_044550101.1">
    <property type="nucleotide sequence ID" value="XM_044691985.1"/>
</dbReference>